<dbReference type="Pfam" id="PF05048">
    <property type="entry name" value="NosD"/>
    <property type="match status" value="1"/>
</dbReference>
<organism evidence="3 4">
    <name type="scientific">Bosea massiliensis</name>
    <dbReference type="NCBI Taxonomy" id="151419"/>
    <lineage>
        <taxon>Bacteria</taxon>
        <taxon>Pseudomonadati</taxon>
        <taxon>Pseudomonadota</taxon>
        <taxon>Alphaproteobacteria</taxon>
        <taxon>Hyphomicrobiales</taxon>
        <taxon>Boseaceae</taxon>
        <taxon>Bosea</taxon>
    </lineage>
</organism>
<dbReference type="InterPro" id="IPR006311">
    <property type="entry name" value="TAT_signal"/>
</dbReference>
<dbReference type="NCBIfam" id="TIGR03808">
    <property type="entry name" value="RR_plus_rpt_1"/>
    <property type="match status" value="1"/>
</dbReference>
<evidence type="ECO:0000313" key="4">
    <source>
        <dbReference type="Proteomes" id="UP001596060"/>
    </source>
</evidence>
<dbReference type="PANTHER" id="PTHR36453:SF1">
    <property type="entry name" value="RIGHT HANDED BETA HELIX DOMAIN-CONTAINING PROTEIN"/>
    <property type="match status" value="1"/>
</dbReference>
<dbReference type="RefSeq" id="WP_066724247.1">
    <property type="nucleotide sequence ID" value="NZ_JBHSLU010000063.1"/>
</dbReference>
<dbReference type="InterPro" id="IPR022388">
    <property type="entry name" value="CHP03808"/>
</dbReference>
<evidence type="ECO:0000313" key="3">
    <source>
        <dbReference type="EMBL" id="MFC5507158.1"/>
    </source>
</evidence>
<dbReference type="SMART" id="SM00710">
    <property type="entry name" value="PbH1"/>
    <property type="match status" value="7"/>
</dbReference>
<dbReference type="InterPro" id="IPR007742">
    <property type="entry name" value="NosD_dom"/>
</dbReference>
<feature type="signal peptide" evidence="1">
    <location>
        <begin position="1"/>
        <end position="25"/>
    </location>
</feature>
<dbReference type="PROSITE" id="PS51318">
    <property type="entry name" value="TAT"/>
    <property type="match status" value="1"/>
</dbReference>
<name>A0ABW0P5V9_9HYPH</name>
<dbReference type="InterPro" id="IPR011050">
    <property type="entry name" value="Pectin_lyase_fold/virulence"/>
</dbReference>
<protein>
    <submittedName>
        <fullName evidence="3">TIGR03808 family TAT-translocated repetitive protein</fullName>
    </submittedName>
</protein>
<comment type="caution">
    <text evidence="3">The sequence shown here is derived from an EMBL/GenBank/DDBJ whole genome shotgun (WGS) entry which is preliminary data.</text>
</comment>
<dbReference type="InterPro" id="IPR006626">
    <property type="entry name" value="PbH1"/>
</dbReference>
<feature type="chain" id="PRO_5047107460" evidence="1">
    <location>
        <begin position="26"/>
        <end position="461"/>
    </location>
</feature>
<accession>A0ABW0P5V9</accession>
<gene>
    <name evidence="3" type="ORF">ACFPN9_18115</name>
</gene>
<proteinExistence type="predicted"/>
<reference evidence="4" key="1">
    <citation type="journal article" date="2019" name="Int. J. Syst. Evol. Microbiol.">
        <title>The Global Catalogue of Microorganisms (GCM) 10K type strain sequencing project: providing services to taxonomists for standard genome sequencing and annotation.</title>
        <authorList>
            <consortium name="The Broad Institute Genomics Platform"/>
            <consortium name="The Broad Institute Genome Sequencing Center for Infectious Disease"/>
            <person name="Wu L."/>
            <person name="Ma J."/>
        </authorList>
    </citation>
    <scope>NUCLEOTIDE SEQUENCE [LARGE SCALE GENOMIC DNA]</scope>
    <source>
        <strain evidence="4">CCUG 43117</strain>
    </source>
</reference>
<dbReference type="EMBL" id="JBHSLU010000063">
    <property type="protein sequence ID" value="MFC5507158.1"/>
    <property type="molecule type" value="Genomic_DNA"/>
</dbReference>
<keyword evidence="1" id="KW-0732">Signal</keyword>
<evidence type="ECO:0000259" key="2">
    <source>
        <dbReference type="Pfam" id="PF05048"/>
    </source>
</evidence>
<dbReference type="Proteomes" id="UP001596060">
    <property type="component" value="Unassembled WGS sequence"/>
</dbReference>
<dbReference type="PANTHER" id="PTHR36453">
    <property type="entry name" value="SECRETED PROTEIN-RELATED"/>
    <property type="match status" value="1"/>
</dbReference>
<sequence length="461" mass="47849">MALTSPVLSRRALLATAVFGTAALAAPPLRAQAPQRAVPLGGLGLDAAQFGLRPGSPDDQSRQLQAALVEAARRQAPLLIAPGRYRVGRVALPDGANLLGVRGATILLAAGLGPLLSARGVGRVSLRGLSFDGLDIPAAGREGLLVAESVGQIDIQDCAFARAGSIGLLLNRSGGAIESNEFRSMRESALFSLDSLGLRIERNVVEDCGNNGIQLWRSQAGDERSFVRGNRVERIRADAGGDGPNGNGISLYRAGGVIIEGNQLRDCALTFIRNNSGTSVQILGNQGRRCGEVGLYSEFAFEGAIIANNLVEDCAQGANITNLDHGGRLSVFANNIVRRARKGLYPGVKEPIGGMGVHVEAEATVTGNVIEDASDIGISLGWSWGMRNLAATGNMVRRTGIGIGVSLVPKQRNAVISGNVIAEARSGAVVGTEYGKAVTGDLTKAPDARATGVRVENNAVG</sequence>
<dbReference type="InterPro" id="IPR012334">
    <property type="entry name" value="Pectin_lyas_fold"/>
</dbReference>
<dbReference type="SUPFAM" id="SSF51126">
    <property type="entry name" value="Pectin lyase-like"/>
    <property type="match status" value="2"/>
</dbReference>
<keyword evidence="4" id="KW-1185">Reference proteome</keyword>
<feature type="domain" description="Periplasmic copper-binding protein NosD beta helix" evidence="2">
    <location>
        <begin position="153"/>
        <end position="285"/>
    </location>
</feature>
<evidence type="ECO:0000256" key="1">
    <source>
        <dbReference type="SAM" id="SignalP"/>
    </source>
</evidence>
<dbReference type="Gene3D" id="2.160.20.10">
    <property type="entry name" value="Single-stranded right-handed beta-helix, Pectin lyase-like"/>
    <property type="match status" value="2"/>
</dbReference>